<protein>
    <submittedName>
        <fullName evidence="3">YciI family protein</fullName>
    </submittedName>
</protein>
<gene>
    <name evidence="3" type="ORF">L2764_17670</name>
</gene>
<dbReference type="Proteomes" id="UP001203423">
    <property type="component" value="Unassembled WGS sequence"/>
</dbReference>
<dbReference type="InterPro" id="IPR005545">
    <property type="entry name" value="YCII"/>
</dbReference>
<dbReference type="SUPFAM" id="SSF54909">
    <property type="entry name" value="Dimeric alpha+beta barrel"/>
    <property type="match status" value="1"/>
</dbReference>
<dbReference type="PANTHER" id="PTHR37828:SF1">
    <property type="entry name" value="YCII-RELATED DOMAIN-CONTAINING PROTEIN"/>
    <property type="match status" value="1"/>
</dbReference>
<dbReference type="RefSeq" id="WP_248941646.1">
    <property type="nucleotide sequence ID" value="NZ_JAKIKS010000080.1"/>
</dbReference>
<evidence type="ECO:0000313" key="3">
    <source>
        <dbReference type="EMBL" id="MCL1126257.1"/>
    </source>
</evidence>
<comment type="similarity">
    <text evidence="1">Belongs to the YciI family.</text>
</comment>
<comment type="caution">
    <text evidence="3">The sequence shown here is derived from an EMBL/GenBank/DDBJ whole genome shotgun (WGS) entry which is preliminary data.</text>
</comment>
<dbReference type="InterPro" id="IPR011008">
    <property type="entry name" value="Dimeric_a/b-barrel"/>
</dbReference>
<dbReference type="EMBL" id="JAKIKS010000080">
    <property type="protein sequence ID" value="MCL1126257.1"/>
    <property type="molecule type" value="Genomic_DNA"/>
</dbReference>
<feature type="domain" description="YCII-related" evidence="2">
    <location>
        <begin position="17"/>
        <end position="82"/>
    </location>
</feature>
<organism evidence="3 4">
    <name type="scientific">Shewanella surugensis</name>
    <dbReference type="NCBI Taxonomy" id="212020"/>
    <lineage>
        <taxon>Bacteria</taxon>
        <taxon>Pseudomonadati</taxon>
        <taxon>Pseudomonadota</taxon>
        <taxon>Gammaproteobacteria</taxon>
        <taxon>Alteromonadales</taxon>
        <taxon>Shewanellaceae</taxon>
        <taxon>Shewanella</taxon>
    </lineage>
</organism>
<evidence type="ECO:0000259" key="2">
    <source>
        <dbReference type="Pfam" id="PF03795"/>
    </source>
</evidence>
<dbReference type="Gene3D" id="3.30.70.1060">
    <property type="entry name" value="Dimeric alpha+beta barrel"/>
    <property type="match status" value="1"/>
</dbReference>
<evidence type="ECO:0000313" key="4">
    <source>
        <dbReference type="Proteomes" id="UP001203423"/>
    </source>
</evidence>
<evidence type="ECO:0000256" key="1">
    <source>
        <dbReference type="ARBA" id="ARBA00007689"/>
    </source>
</evidence>
<accession>A0ABT0LEX6</accession>
<reference evidence="3 4" key="1">
    <citation type="submission" date="2022-01" db="EMBL/GenBank/DDBJ databases">
        <title>Whole genome-based taxonomy of the Shewanellaceae.</title>
        <authorList>
            <person name="Martin-Rodriguez A.J."/>
        </authorList>
    </citation>
    <scope>NUCLEOTIDE SEQUENCE [LARGE SCALE GENOMIC DNA]</scope>
    <source>
        <strain evidence="3 4">DSM 17177</strain>
    </source>
</reference>
<keyword evidence="4" id="KW-1185">Reference proteome</keyword>
<sequence length="103" mass="11698">MFIIKLSFSFEQNLDHSETENKAKAFMPEHLAWLQRGFDKGVFLLSGSLQPELGGGIIAHNISREALDTLLREDPFVTEQIVTPEIIEILPSKTDDRLNFLLD</sequence>
<proteinExistence type="inferred from homology"/>
<name>A0ABT0LEX6_9GAMM</name>
<dbReference type="Pfam" id="PF03795">
    <property type="entry name" value="YCII"/>
    <property type="match status" value="1"/>
</dbReference>
<dbReference type="PANTHER" id="PTHR37828">
    <property type="entry name" value="GSR2449 PROTEIN"/>
    <property type="match status" value="1"/>
</dbReference>